<gene>
    <name evidence="16" type="primary">LOC115222292</name>
</gene>
<evidence type="ECO:0000256" key="8">
    <source>
        <dbReference type="ARBA" id="ARBA00022982"/>
    </source>
</evidence>
<keyword evidence="8" id="KW-0249">Electron transport</keyword>
<dbReference type="RefSeq" id="XP_029648326.1">
    <property type="nucleotide sequence ID" value="XM_029792466.2"/>
</dbReference>
<comment type="similarity">
    <text evidence="2">Belongs to the complex I NDUFB4 subunit family.</text>
</comment>
<keyword evidence="15" id="KW-1185">Reference proteome</keyword>
<keyword evidence="11 14" id="KW-0472">Membrane</keyword>
<evidence type="ECO:0000256" key="12">
    <source>
        <dbReference type="ARBA" id="ARBA00030212"/>
    </source>
</evidence>
<evidence type="ECO:0000256" key="1">
    <source>
        <dbReference type="ARBA" id="ARBA00004434"/>
    </source>
</evidence>
<evidence type="ECO:0000313" key="15">
    <source>
        <dbReference type="Proteomes" id="UP000515154"/>
    </source>
</evidence>
<evidence type="ECO:0000256" key="3">
    <source>
        <dbReference type="ARBA" id="ARBA00018681"/>
    </source>
</evidence>
<reference evidence="16" key="1">
    <citation type="submission" date="2025-08" db="UniProtKB">
        <authorList>
            <consortium name="RefSeq"/>
        </authorList>
    </citation>
    <scope>IDENTIFICATION</scope>
</reference>
<dbReference type="Proteomes" id="UP000515154">
    <property type="component" value="Linkage group LG19"/>
</dbReference>
<evidence type="ECO:0000256" key="7">
    <source>
        <dbReference type="ARBA" id="ARBA00022792"/>
    </source>
</evidence>
<keyword evidence="5" id="KW-0679">Respiratory chain</keyword>
<dbReference type="PANTHER" id="PTHR15469:SF0">
    <property type="entry name" value="NADH DEHYDROGENASE [UBIQUINONE] 1 BETA SUBCOMPLEX SUBUNIT 4"/>
    <property type="match status" value="1"/>
</dbReference>
<dbReference type="KEGG" id="osn:115222292"/>
<dbReference type="GO" id="GO:0005743">
    <property type="term" value="C:mitochondrial inner membrane"/>
    <property type="evidence" value="ECO:0007669"/>
    <property type="project" value="UniProtKB-SubCell"/>
</dbReference>
<evidence type="ECO:0000256" key="14">
    <source>
        <dbReference type="SAM" id="Phobius"/>
    </source>
</evidence>
<dbReference type="Pfam" id="PF07225">
    <property type="entry name" value="NDUF_B4"/>
    <property type="match status" value="1"/>
</dbReference>
<evidence type="ECO:0000256" key="5">
    <source>
        <dbReference type="ARBA" id="ARBA00022660"/>
    </source>
</evidence>
<organism evidence="15 16">
    <name type="scientific">Octopus sinensis</name>
    <name type="common">East Asian common octopus</name>
    <dbReference type="NCBI Taxonomy" id="2607531"/>
    <lineage>
        <taxon>Eukaryota</taxon>
        <taxon>Metazoa</taxon>
        <taxon>Spiralia</taxon>
        <taxon>Lophotrochozoa</taxon>
        <taxon>Mollusca</taxon>
        <taxon>Cephalopoda</taxon>
        <taxon>Coleoidea</taxon>
        <taxon>Octopodiformes</taxon>
        <taxon>Octopoda</taxon>
        <taxon>Incirrata</taxon>
        <taxon>Octopodidae</taxon>
        <taxon>Octopus</taxon>
    </lineage>
</organism>
<keyword evidence="4" id="KW-0813">Transport</keyword>
<sequence>MTGVIKKTWDPWKMYDVSLKERKAMEERALMREKLKGEWQKKVTDPYKGTGGYIFDPQMQRFYSMRVTGFNYFKVSFKSVMVGLNFVVVPIAVFTYLIYKEREGQERKIRNGEIMYKDRHNKLI</sequence>
<keyword evidence="9 14" id="KW-1133">Transmembrane helix</keyword>
<comment type="subcellular location">
    <subcellularLocation>
        <location evidence="1">Mitochondrion inner membrane</location>
        <topology evidence="1">Single-pass membrane protein</topology>
    </subcellularLocation>
</comment>
<dbReference type="InterPro" id="IPR009866">
    <property type="entry name" value="NADH_UbQ_OxRdtase_NDUFB4_su"/>
</dbReference>
<name>A0A6P7TG18_9MOLL</name>
<evidence type="ECO:0000256" key="4">
    <source>
        <dbReference type="ARBA" id="ARBA00022448"/>
    </source>
</evidence>
<feature type="transmembrane region" description="Helical" evidence="14">
    <location>
        <begin position="80"/>
        <end position="99"/>
    </location>
</feature>
<dbReference type="PANTHER" id="PTHR15469">
    <property type="entry name" value="NADH-UBIQUINONE OXIDOREDUCTASE B15 SUBUNIT"/>
    <property type="match status" value="1"/>
</dbReference>
<evidence type="ECO:0000256" key="13">
    <source>
        <dbReference type="ARBA" id="ARBA00030987"/>
    </source>
</evidence>
<dbReference type="AlphaFoldDB" id="A0A6P7TG18"/>
<evidence type="ECO:0000256" key="6">
    <source>
        <dbReference type="ARBA" id="ARBA00022692"/>
    </source>
</evidence>
<evidence type="ECO:0000256" key="10">
    <source>
        <dbReference type="ARBA" id="ARBA00023128"/>
    </source>
</evidence>
<evidence type="ECO:0000256" key="2">
    <source>
        <dbReference type="ARBA" id="ARBA00007260"/>
    </source>
</evidence>
<keyword evidence="7" id="KW-0999">Mitochondrion inner membrane</keyword>
<evidence type="ECO:0000313" key="16">
    <source>
        <dbReference type="RefSeq" id="XP_029648326.1"/>
    </source>
</evidence>
<evidence type="ECO:0000256" key="11">
    <source>
        <dbReference type="ARBA" id="ARBA00023136"/>
    </source>
</evidence>
<evidence type="ECO:0000256" key="9">
    <source>
        <dbReference type="ARBA" id="ARBA00022989"/>
    </source>
</evidence>
<proteinExistence type="inferred from homology"/>
<keyword evidence="6 14" id="KW-0812">Transmembrane</keyword>
<keyword evidence="10" id="KW-0496">Mitochondrion</keyword>
<protein>
    <recommendedName>
        <fullName evidence="3">NADH dehydrogenase [ubiquinone] 1 beta subcomplex subunit 4</fullName>
    </recommendedName>
    <alternativeName>
        <fullName evidence="12">Complex I-B15</fullName>
    </alternativeName>
    <alternativeName>
        <fullName evidence="13">NADH-ubiquinone oxidoreductase B15 subunit</fullName>
    </alternativeName>
</protein>
<accession>A0A6P7TG18</accession>